<sequence length="116" mass="13073">MEIDEEESSISHEASVGKINDEQLFYLESRGLSENEAVNMIVLGFIAGMRNVGFQYFFYALIFVILEAISVLIFLWAGSSKLLGVGIAIPVLIALVYMVIFVRYMLKLEKKVSEEN</sequence>
<keyword evidence="2" id="KW-0812">Transmembrane</keyword>
<dbReference type="Pfam" id="PF01458">
    <property type="entry name" value="SUFBD_core"/>
    <property type="match status" value="1"/>
</dbReference>
<protein>
    <submittedName>
        <fullName evidence="4">ABC-type transport system-like protein</fullName>
    </submittedName>
</protein>
<evidence type="ECO:0000256" key="2">
    <source>
        <dbReference type="SAM" id="Phobius"/>
    </source>
</evidence>
<feature type="transmembrane region" description="Helical" evidence="2">
    <location>
        <begin position="56"/>
        <end position="77"/>
    </location>
</feature>
<evidence type="ECO:0000256" key="1">
    <source>
        <dbReference type="ARBA" id="ARBA00043967"/>
    </source>
</evidence>
<dbReference type="EMBL" id="GG745554">
    <property type="protein sequence ID" value="EFD92731.1"/>
    <property type="molecule type" value="Genomic_DNA"/>
</dbReference>
<dbReference type="PANTHER" id="PTHR30508">
    <property type="entry name" value="FES CLUSTER ASSEMBLY PROTEIN SUF"/>
    <property type="match status" value="1"/>
</dbReference>
<feature type="transmembrane region" description="Helical" evidence="2">
    <location>
        <begin position="83"/>
        <end position="106"/>
    </location>
</feature>
<name>D6GVJ1_PARA5</name>
<comment type="similarity">
    <text evidence="1">Belongs to the iron-sulfur cluster assembly SufBD family.</text>
</comment>
<keyword evidence="2" id="KW-1133">Transmembrane helix</keyword>
<dbReference type="SUPFAM" id="SSF101960">
    <property type="entry name" value="Stabilizer of iron transporter SufD"/>
    <property type="match status" value="1"/>
</dbReference>
<feature type="domain" description="SUF system FeS cluster assembly SufBD core" evidence="3">
    <location>
        <begin position="1"/>
        <end position="45"/>
    </location>
</feature>
<dbReference type="InterPro" id="IPR037284">
    <property type="entry name" value="SUF_FeS_clus_asmbl_SufBD_sf"/>
</dbReference>
<dbReference type="InterPro" id="IPR000825">
    <property type="entry name" value="SUF_FeS_clus_asmbl_SufBD_core"/>
</dbReference>
<evidence type="ECO:0000259" key="3">
    <source>
        <dbReference type="Pfam" id="PF01458"/>
    </source>
</evidence>
<dbReference type="Proteomes" id="UP000009376">
    <property type="component" value="Unassembled WGS sequence"/>
</dbReference>
<gene>
    <name evidence="4" type="ORF">BJBARM5_0504</name>
</gene>
<dbReference type="AlphaFoldDB" id="D6GVJ1"/>
<organism evidence="4 5">
    <name type="scientific">Candidatus Parvarchaeum acidophilus ARMAN-5</name>
    <dbReference type="NCBI Taxonomy" id="662762"/>
    <lineage>
        <taxon>Archaea</taxon>
        <taxon>Candidatus Parvarchaeota</taxon>
        <taxon>Candidatus Parvarchaeum</taxon>
    </lineage>
</organism>
<evidence type="ECO:0000313" key="5">
    <source>
        <dbReference type="Proteomes" id="UP000009376"/>
    </source>
</evidence>
<dbReference type="InterPro" id="IPR055346">
    <property type="entry name" value="Fe-S_cluster_assembly_SufBD"/>
</dbReference>
<proteinExistence type="inferred from homology"/>
<accession>D6GVJ1</accession>
<keyword evidence="2" id="KW-0472">Membrane</keyword>
<dbReference type="PANTHER" id="PTHR30508:SF1">
    <property type="entry name" value="UPF0051 PROTEIN ABCI8, CHLOROPLASTIC-RELATED"/>
    <property type="match status" value="1"/>
</dbReference>
<dbReference type="GO" id="GO:0016226">
    <property type="term" value="P:iron-sulfur cluster assembly"/>
    <property type="evidence" value="ECO:0007669"/>
    <property type="project" value="InterPro"/>
</dbReference>
<reference evidence="4 5" key="1">
    <citation type="journal article" date="2010" name="Proc. Natl. Acad. Sci. U.S.A.">
        <title>Enigmatic, ultrasmall, uncultivated Archaea.</title>
        <authorList>
            <person name="Baker B.J."/>
            <person name="Comolli L.R."/>
            <person name="Dick G.J."/>
            <person name="Hauser L.J."/>
            <person name="Hyatt D."/>
            <person name="Dill B.D."/>
            <person name="Land M.L."/>
            <person name="Verberkmoes N.C."/>
            <person name="Hettich R.L."/>
            <person name="Banfield J.F."/>
        </authorList>
    </citation>
    <scope>NUCLEOTIDE SEQUENCE [LARGE SCALE GENOMIC DNA]</scope>
</reference>
<evidence type="ECO:0000313" key="4">
    <source>
        <dbReference type="EMBL" id="EFD92731.1"/>
    </source>
</evidence>